<accession>A0AB34IKF1</accession>
<dbReference type="GO" id="GO:0005737">
    <property type="term" value="C:cytoplasm"/>
    <property type="evidence" value="ECO:0007669"/>
    <property type="project" value="UniProtKB-SubCell"/>
</dbReference>
<dbReference type="PRINTS" id="PR00315">
    <property type="entry name" value="ELONGATNFCT"/>
</dbReference>
<keyword evidence="9" id="KW-0862">Zinc</keyword>
<gene>
    <name evidence="19" type="ORF">AB1Y20_011655</name>
</gene>
<evidence type="ECO:0000256" key="9">
    <source>
        <dbReference type="ARBA" id="ARBA00022833"/>
    </source>
</evidence>
<dbReference type="FunFam" id="3.40.50.300:FF:001202">
    <property type="entry name" value="Translation elongation factor EF-1 subunit alpha"/>
    <property type="match status" value="1"/>
</dbReference>
<evidence type="ECO:0000256" key="15">
    <source>
        <dbReference type="ARBA" id="ARBA00031881"/>
    </source>
</evidence>
<dbReference type="InterPro" id="IPR050100">
    <property type="entry name" value="TRAFAC_GTPase_members"/>
</dbReference>
<keyword evidence="6" id="KW-0479">Metal-binding</keyword>
<feature type="domain" description="Tr-type G" evidence="18">
    <location>
        <begin position="356"/>
        <end position="587"/>
    </location>
</feature>
<feature type="compositionally biased region" description="Basic and acidic residues" evidence="16">
    <location>
        <begin position="342"/>
        <end position="353"/>
    </location>
</feature>
<evidence type="ECO:0000256" key="13">
    <source>
        <dbReference type="ARBA" id="ARBA00030210"/>
    </source>
</evidence>
<keyword evidence="8" id="KW-0547">Nucleotide-binding</keyword>
<protein>
    <recommendedName>
        <fullName evidence="3">Eukaryotic peptide chain release factor GTP-binding subunit</fullName>
    </recommendedName>
    <alternativeName>
        <fullName evidence="15">ERF-3</fullName>
    </alternativeName>
    <alternativeName>
        <fullName evidence="14">ERF2</fullName>
    </alternativeName>
    <alternativeName>
        <fullName evidence="12">Polypeptide release factor 3</fullName>
    </alternativeName>
    <alternativeName>
        <fullName evidence="13">Translation release factor 3</fullName>
    </alternativeName>
</protein>
<dbReference type="InterPro" id="IPR031157">
    <property type="entry name" value="G_TR_CS"/>
</dbReference>
<evidence type="ECO:0000313" key="20">
    <source>
        <dbReference type="Proteomes" id="UP001515480"/>
    </source>
</evidence>
<reference evidence="19 20" key="1">
    <citation type="journal article" date="2024" name="Science">
        <title>Giant polyketide synthase enzymes in the biosynthesis of giant marine polyether toxins.</title>
        <authorList>
            <person name="Fallon T.R."/>
            <person name="Shende V.V."/>
            <person name="Wierzbicki I.H."/>
            <person name="Pendleton A.L."/>
            <person name="Watervoot N.F."/>
            <person name="Auber R.P."/>
            <person name="Gonzalez D.J."/>
            <person name="Wisecaver J.H."/>
            <person name="Moore B.S."/>
        </authorList>
    </citation>
    <scope>NUCLEOTIDE SEQUENCE [LARGE SCALE GENOMIC DNA]</scope>
    <source>
        <strain evidence="19 20">12B1</strain>
    </source>
</reference>
<evidence type="ECO:0000256" key="12">
    <source>
        <dbReference type="ARBA" id="ARBA00029585"/>
    </source>
</evidence>
<comment type="caution">
    <text evidence="19">The sequence shown here is derived from an EMBL/GenBank/DDBJ whole genome shotgun (WGS) entry which is preliminary data.</text>
</comment>
<dbReference type="Gene3D" id="2.40.30.10">
    <property type="entry name" value="Translation factors"/>
    <property type="match status" value="2"/>
</dbReference>
<dbReference type="AlphaFoldDB" id="A0AB34IKF1"/>
<keyword evidence="10" id="KW-0648">Protein biosynthesis</keyword>
<evidence type="ECO:0000256" key="10">
    <source>
        <dbReference type="ARBA" id="ARBA00022917"/>
    </source>
</evidence>
<sequence length="791" mass="84879">MNPNARPFAFNPAAGSFVPSGGAPGGMPTGPQGVYTGYNQHMGGYGQPPRAGYGVPPPGQGMRPGPQGPAAFPYGVPPVAGMPPMTPQQMAQMTPQQMAARQQQMMQMQQMQQMQMQQMQQGGYAGHPGAMPPQPPHPQSLQAQQAGQQQHQQGGGGGGGKKGKGQQSQQQAQQQGDPPPMTAIQKAEARAKAAAEQAEKQAAAKKEANRTKKAEKAAAEKAAAEKAAAEEAEVEKAAAEKAAAEKAAAADKAAADKAAADKAAEDAAKVAADEKAAAANAAKKAEDEATKPGDSWEDASDRASEPDAPKEEATPPKQAEPKEASKPHTTAAQDDTESEPESDSKPKGKLAERDNREHLNLVFIGHVDAGKSTFCGQILYQTEQVDARTIEKYEKEAKEKNRESWFLAFIMDTNEEERAKGKTVEVGRAHFDSPSKRYTILDAPGHKNYVPNMIAGACQADVGVLVISARKGEFETGFERGGQTREHALLAKTLGVRVLLVVVNKMDDPTVEWAQERFEECKEKLTPFLKGCGYNIKKDVIFIPISALAATNVLKRPGDIAPWYDGPCFIECLDSLPKLERACDAPLRLPILSKYKDLGTVVEGKVEQGTISLGDKLWVMPNRTPVEVIQLHLDQDEVSYLVGGENARVKLKDISDEDIQPGFVVSPRGELAVKAVRKFEAQLAIIELLDHKSIFSAGYTAILHVHAAAEECSIVKLTAQIDKKTGAKSKKPPMFVKSGAVVNCVVELENGAVCCETFESCPQLGRFTLRDEGKTIGIGKILEMLVSEDSK</sequence>
<dbReference type="GO" id="GO:0003677">
    <property type="term" value="F:DNA binding"/>
    <property type="evidence" value="ECO:0007669"/>
    <property type="project" value="InterPro"/>
</dbReference>
<evidence type="ECO:0000313" key="19">
    <source>
        <dbReference type="EMBL" id="KAL1499451.1"/>
    </source>
</evidence>
<feature type="compositionally biased region" description="Basic and acidic residues" evidence="16">
    <location>
        <begin position="299"/>
        <end position="326"/>
    </location>
</feature>
<dbReference type="SUPFAM" id="SSF50465">
    <property type="entry name" value="EF-Tu/eEF-1alpha/eIF2-gamma C-terminal domain"/>
    <property type="match status" value="1"/>
</dbReference>
<dbReference type="InterPro" id="IPR054696">
    <property type="entry name" value="GTP-eEF1A_C"/>
</dbReference>
<comment type="similarity">
    <text evidence="2">Belongs to the TRAFAC class translation factor GTPase superfamily. Classic translation factor GTPase family. EF-Tu/EF-1A subfamily.</text>
</comment>
<dbReference type="InterPro" id="IPR009000">
    <property type="entry name" value="Transl_B-barrel_sf"/>
</dbReference>
<dbReference type="Pfam" id="PF03144">
    <property type="entry name" value="GTP_EFTU_D2"/>
    <property type="match status" value="1"/>
</dbReference>
<dbReference type="Gene3D" id="3.40.50.300">
    <property type="entry name" value="P-loop containing nucleotide triphosphate hydrolases"/>
    <property type="match status" value="1"/>
</dbReference>
<dbReference type="GO" id="GO:0000288">
    <property type="term" value="P:nuclear-transcribed mRNA catabolic process, deadenylation-dependent decay"/>
    <property type="evidence" value="ECO:0007669"/>
    <property type="project" value="InterPro"/>
</dbReference>
<dbReference type="InterPro" id="IPR000795">
    <property type="entry name" value="T_Tr_GTP-bd_dom"/>
</dbReference>
<evidence type="ECO:0000256" key="2">
    <source>
        <dbReference type="ARBA" id="ARBA00007249"/>
    </source>
</evidence>
<comment type="subcellular location">
    <subcellularLocation>
        <location evidence="1">Cytoplasm</location>
    </subcellularLocation>
</comment>
<evidence type="ECO:0000256" key="16">
    <source>
        <dbReference type="SAM" id="MobiDB-lite"/>
    </source>
</evidence>
<keyword evidence="11" id="KW-0342">GTP-binding</keyword>
<feature type="domain" description="PARP-type" evidence="17">
    <location>
        <begin position="530"/>
        <end position="571"/>
    </location>
</feature>
<evidence type="ECO:0000256" key="6">
    <source>
        <dbReference type="ARBA" id="ARBA00022723"/>
    </source>
</evidence>
<dbReference type="PROSITE" id="PS50064">
    <property type="entry name" value="ZF_PARP_2"/>
    <property type="match status" value="1"/>
</dbReference>
<dbReference type="GO" id="GO:0003924">
    <property type="term" value="F:GTPase activity"/>
    <property type="evidence" value="ECO:0007669"/>
    <property type="project" value="InterPro"/>
</dbReference>
<dbReference type="InterPro" id="IPR003285">
    <property type="entry name" value="Sup35"/>
</dbReference>
<feature type="compositionally biased region" description="Low complexity" evidence="16">
    <location>
        <begin position="139"/>
        <end position="152"/>
    </location>
</feature>
<evidence type="ECO:0000256" key="11">
    <source>
        <dbReference type="ARBA" id="ARBA00023134"/>
    </source>
</evidence>
<dbReference type="GO" id="GO:0003747">
    <property type="term" value="F:translation release factor activity"/>
    <property type="evidence" value="ECO:0007669"/>
    <property type="project" value="InterPro"/>
</dbReference>
<dbReference type="PANTHER" id="PTHR23115">
    <property type="entry name" value="TRANSLATION FACTOR"/>
    <property type="match status" value="1"/>
</dbReference>
<evidence type="ECO:0000256" key="7">
    <source>
        <dbReference type="ARBA" id="ARBA00022737"/>
    </source>
</evidence>
<organism evidence="19 20">
    <name type="scientific">Prymnesium parvum</name>
    <name type="common">Toxic golden alga</name>
    <dbReference type="NCBI Taxonomy" id="97485"/>
    <lineage>
        <taxon>Eukaryota</taxon>
        <taxon>Haptista</taxon>
        <taxon>Haptophyta</taxon>
        <taxon>Prymnesiophyceae</taxon>
        <taxon>Prymnesiales</taxon>
        <taxon>Prymnesiaceae</taxon>
        <taxon>Prymnesium</taxon>
    </lineage>
</organism>
<dbReference type="Pfam" id="PF22594">
    <property type="entry name" value="GTP-eEF1A_C"/>
    <property type="match status" value="1"/>
</dbReference>
<evidence type="ECO:0000256" key="5">
    <source>
        <dbReference type="ARBA" id="ARBA00022553"/>
    </source>
</evidence>
<proteinExistence type="inferred from homology"/>
<keyword evidence="5" id="KW-0597">Phosphoprotein</keyword>
<dbReference type="SUPFAM" id="SSF50447">
    <property type="entry name" value="Translation proteins"/>
    <property type="match status" value="1"/>
</dbReference>
<dbReference type="InterPro" id="IPR027417">
    <property type="entry name" value="P-loop_NTPase"/>
</dbReference>
<feature type="compositionally biased region" description="Low complexity" evidence="16">
    <location>
        <begin position="100"/>
        <end position="121"/>
    </location>
</feature>
<dbReference type="GO" id="GO:0008270">
    <property type="term" value="F:zinc ion binding"/>
    <property type="evidence" value="ECO:0007669"/>
    <property type="project" value="InterPro"/>
</dbReference>
<dbReference type="GO" id="GO:0005525">
    <property type="term" value="F:GTP binding"/>
    <property type="evidence" value="ECO:0007669"/>
    <property type="project" value="UniProtKB-KW"/>
</dbReference>
<feature type="compositionally biased region" description="Low complexity" evidence="16">
    <location>
        <begin position="165"/>
        <end position="176"/>
    </location>
</feature>
<dbReference type="InterPro" id="IPR001510">
    <property type="entry name" value="Znf_PARP"/>
</dbReference>
<dbReference type="CDD" id="cd03704">
    <property type="entry name" value="eRF3_C_III"/>
    <property type="match status" value="1"/>
</dbReference>
<evidence type="ECO:0000256" key="14">
    <source>
        <dbReference type="ARBA" id="ARBA00030845"/>
    </source>
</evidence>
<dbReference type="CDD" id="cd04089">
    <property type="entry name" value="eRF3_II"/>
    <property type="match status" value="1"/>
</dbReference>
<keyword evidence="4" id="KW-0963">Cytoplasm</keyword>
<keyword evidence="20" id="KW-1185">Reference proteome</keyword>
<feature type="compositionally biased region" description="Basic and acidic residues" evidence="16">
    <location>
        <begin position="187"/>
        <end position="244"/>
    </location>
</feature>
<dbReference type="PROSITE" id="PS00301">
    <property type="entry name" value="G_TR_1"/>
    <property type="match status" value="1"/>
</dbReference>
<dbReference type="InterPro" id="IPR004161">
    <property type="entry name" value="EFTu-like_2"/>
</dbReference>
<evidence type="ECO:0000256" key="1">
    <source>
        <dbReference type="ARBA" id="ARBA00004496"/>
    </source>
</evidence>
<dbReference type="InterPro" id="IPR009001">
    <property type="entry name" value="Transl_elong_EF1A/Init_IF2_C"/>
</dbReference>
<evidence type="ECO:0000259" key="17">
    <source>
        <dbReference type="PROSITE" id="PS50064"/>
    </source>
</evidence>
<dbReference type="EMBL" id="JBGBPQ010000025">
    <property type="protein sequence ID" value="KAL1499451.1"/>
    <property type="molecule type" value="Genomic_DNA"/>
</dbReference>
<evidence type="ECO:0000256" key="3">
    <source>
        <dbReference type="ARBA" id="ARBA00015765"/>
    </source>
</evidence>
<dbReference type="FunFam" id="2.40.30.10:FF:000020">
    <property type="entry name" value="Translation elongation factor EF-1"/>
    <property type="match status" value="1"/>
</dbReference>
<name>A0AB34IKF1_PRYPA</name>
<dbReference type="CDD" id="cd01883">
    <property type="entry name" value="EF1_alpha"/>
    <property type="match status" value="1"/>
</dbReference>
<dbReference type="Pfam" id="PF00009">
    <property type="entry name" value="GTP_EFTU"/>
    <property type="match status" value="1"/>
</dbReference>
<feature type="compositionally biased region" description="Basic and acidic residues" evidence="16">
    <location>
        <begin position="253"/>
        <end position="276"/>
    </location>
</feature>
<dbReference type="PRINTS" id="PR01343">
    <property type="entry name" value="YEASTERF"/>
</dbReference>
<evidence type="ECO:0000256" key="4">
    <source>
        <dbReference type="ARBA" id="ARBA00022490"/>
    </source>
</evidence>
<dbReference type="PROSITE" id="PS51722">
    <property type="entry name" value="G_TR_2"/>
    <property type="match status" value="1"/>
</dbReference>
<evidence type="ECO:0000256" key="8">
    <source>
        <dbReference type="ARBA" id="ARBA00022741"/>
    </source>
</evidence>
<evidence type="ECO:0000259" key="18">
    <source>
        <dbReference type="PROSITE" id="PS51722"/>
    </source>
</evidence>
<dbReference type="Proteomes" id="UP001515480">
    <property type="component" value="Unassembled WGS sequence"/>
</dbReference>
<keyword evidence="7" id="KW-0677">Repeat</keyword>
<dbReference type="SUPFAM" id="SSF52540">
    <property type="entry name" value="P-loop containing nucleoside triphosphate hydrolases"/>
    <property type="match status" value="1"/>
</dbReference>
<feature type="region of interest" description="Disordered" evidence="16">
    <location>
        <begin position="100"/>
        <end position="353"/>
    </location>
</feature>